<dbReference type="AlphaFoldDB" id="A0A0A9C7B0"/>
<evidence type="ECO:0000313" key="1">
    <source>
        <dbReference type="EMBL" id="JAD71451.1"/>
    </source>
</evidence>
<name>A0A0A9C7B0_ARUDO</name>
<reference evidence="1" key="1">
    <citation type="submission" date="2014-09" db="EMBL/GenBank/DDBJ databases">
        <authorList>
            <person name="Magalhaes I.L.F."/>
            <person name="Oliveira U."/>
            <person name="Santos F.R."/>
            <person name="Vidigal T.H.D.A."/>
            <person name="Brescovit A.D."/>
            <person name="Santos A.J."/>
        </authorList>
    </citation>
    <scope>NUCLEOTIDE SEQUENCE</scope>
    <source>
        <tissue evidence="1">Shoot tissue taken approximately 20 cm above the soil surface</tissue>
    </source>
</reference>
<accession>A0A0A9C7B0</accession>
<proteinExistence type="predicted"/>
<sequence>MHKCCYVSVCVWICTTVLFQEKVVMDLWAFIQYFL</sequence>
<protein>
    <submittedName>
        <fullName evidence="1">Uncharacterized protein</fullName>
    </submittedName>
</protein>
<organism evidence="1">
    <name type="scientific">Arundo donax</name>
    <name type="common">Giant reed</name>
    <name type="synonym">Donax arundinaceus</name>
    <dbReference type="NCBI Taxonomy" id="35708"/>
    <lineage>
        <taxon>Eukaryota</taxon>
        <taxon>Viridiplantae</taxon>
        <taxon>Streptophyta</taxon>
        <taxon>Embryophyta</taxon>
        <taxon>Tracheophyta</taxon>
        <taxon>Spermatophyta</taxon>
        <taxon>Magnoliopsida</taxon>
        <taxon>Liliopsida</taxon>
        <taxon>Poales</taxon>
        <taxon>Poaceae</taxon>
        <taxon>PACMAD clade</taxon>
        <taxon>Arundinoideae</taxon>
        <taxon>Arundineae</taxon>
        <taxon>Arundo</taxon>
    </lineage>
</organism>
<dbReference type="EMBL" id="GBRH01226444">
    <property type="protein sequence ID" value="JAD71451.1"/>
    <property type="molecule type" value="Transcribed_RNA"/>
</dbReference>
<reference evidence="1" key="2">
    <citation type="journal article" date="2015" name="Data Brief">
        <title>Shoot transcriptome of the giant reed, Arundo donax.</title>
        <authorList>
            <person name="Barrero R.A."/>
            <person name="Guerrero F.D."/>
            <person name="Moolhuijzen P."/>
            <person name="Goolsby J.A."/>
            <person name="Tidwell J."/>
            <person name="Bellgard S.E."/>
            <person name="Bellgard M.I."/>
        </authorList>
    </citation>
    <scope>NUCLEOTIDE SEQUENCE</scope>
    <source>
        <tissue evidence="1">Shoot tissue taken approximately 20 cm above the soil surface</tissue>
    </source>
</reference>